<feature type="chain" id="PRO_5010828808" evidence="1">
    <location>
        <begin position="23"/>
        <end position="170"/>
    </location>
</feature>
<dbReference type="STRING" id="546271.Selsp_2227"/>
<proteinExistence type="predicted"/>
<organism evidence="3 4">
    <name type="scientific">Selenomonas sputigena (strain ATCC 35185 / DSM 20758 / CCUG 44933 / VPI D19B-28)</name>
    <dbReference type="NCBI Taxonomy" id="546271"/>
    <lineage>
        <taxon>Bacteria</taxon>
        <taxon>Bacillati</taxon>
        <taxon>Bacillota</taxon>
        <taxon>Negativicutes</taxon>
        <taxon>Selenomonadales</taxon>
        <taxon>Selenomonadaceae</taxon>
        <taxon>Selenomonas</taxon>
    </lineage>
</organism>
<dbReference type="RefSeq" id="WP_006192519.1">
    <property type="nucleotide sequence ID" value="NC_015437.1"/>
</dbReference>
<keyword evidence="5" id="KW-1185">Reference proteome</keyword>
<gene>
    <name evidence="2" type="ordered locus">Selsp_2227</name>
    <name evidence="3" type="ORF">SELSPUOL_01237</name>
</gene>
<accession>C9LUU7</accession>
<dbReference type="EMBL" id="CP002637">
    <property type="protein sequence ID" value="AEC01173.1"/>
    <property type="molecule type" value="Genomic_DNA"/>
</dbReference>
<dbReference type="Proteomes" id="UP000011124">
    <property type="component" value="Chromosome"/>
</dbReference>
<evidence type="ECO:0000313" key="2">
    <source>
        <dbReference type="EMBL" id="AEC01173.1"/>
    </source>
</evidence>
<keyword evidence="1" id="KW-0732">Signal</keyword>
<dbReference type="Proteomes" id="UP000003505">
    <property type="component" value="Unassembled WGS sequence"/>
</dbReference>
<reference evidence="3 4" key="1">
    <citation type="submission" date="2009-09" db="EMBL/GenBank/DDBJ databases">
        <authorList>
            <person name="Weinstock G."/>
            <person name="Sodergren E."/>
            <person name="Clifton S."/>
            <person name="Fulton L."/>
            <person name="Fulton B."/>
            <person name="Courtney L."/>
            <person name="Fronick C."/>
            <person name="Harrison M."/>
            <person name="Strong C."/>
            <person name="Farmer C."/>
            <person name="Delahaunty K."/>
            <person name="Markovic C."/>
            <person name="Hall O."/>
            <person name="Minx P."/>
            <person name="Tomlinson C."/>
            <person name="Mitreva M."/>
            <person name="Nelson J."/>
            <person name="Hou S."/>
            <person name="Wollam A."/>
            <person name="Pepin K.H."/>
            <person name="Johnson M."/>
            <person name="Bhonagiri V."/>
            <person name="Nash W.E."/>
            <person name="Warren W."/>
            <person name="Chinwalla A."/>
            <person name="Mardis E.R."/>
            <person name="Wilson R.K."/>
        </authorList>
    </citation>
    <scope>NUCLEOTIDE SEQUENCE [LARGE SCALE GENOMIC DNA]</scope>
    <source>
        <strain evidence="3">ATCC 35185</strain>
        <strain evidence="4">ATCC 35185 / DSM 20758 / VPI D19B-28</strain>
    </source>
</reference>
<feature type="signal peptide" evidence="1">
    <location>
        <begin position="1"/>
        <end position="22"/>
    </location>
</feature>
<name>C9LUU7_SELS3</name>
<reference evidence="2 5" key="2">
    <citation type="submission" date="2011-04" db="EMBL/GenBank/DDBJ databases">
        <title>The complete genome of Selenomonas sputigena DSM 20758.</title>
        <authorList>
            <consortium name="US DOE Joint Genome Institute (JGI-PGF)"/>
            <person name="Lucas S."/>
            <person name="Copeland A."/>
            <person name="Lapidus A."/>
            <person name="Bruce D."/>
            <person name="Goodwin L."/>
            <person name="Pitluck S."/>
            <person name="Peters L."/>
            <person name="Kyrpides N."/>
            <person name="Mavromatis K."/>
            <person name="Ivanova N."/>
            <person name="Ovchinnikova G."/>
            <person name="Teshima H."/>
            <person name="Detter J.C."/>
            <person name="Tapia R."/>
            <person name="Han C."/>
            <person name="Land M."/>
            <person name="Hauser L."/>
            <person name="Markowitz V."/>
            <person name="Cheng J.-F."/>
            <person name="Hugenholtz P."/>
            <person name="Woyke T."/>
            <person name="Wu D."/>
            <person name="Gronow S."/>
            <person name="Wellnitz S."/>
            <person name="Schneider S."/>
            <person name="Klenk H.-P."/>
            <person name="Eisen J.A."/>
        </authorList>
    </citation>
    <scope>NUCLEOTIDE SEQUENCE [LARGE SCALE GENOMIC DNA]</scope>
    <source>
        <strain evidence="2">ATCC 35185</strain>
        <strain evidence="5">ATCC 35185 / DSM 20758 / VPI D19B-28</strain>
    </source>
</reference>
<evidence type="ECO:0000313" key="4">
    <source>
        <dbReference type="Proteomes" id="UP000003505"/>
    </source>
</evidence>
<dbReference type="KEGG" id="ssg:Selsp_2227"/>
<dbReference type="EMBL" id="ACKP02000019">
    <property type="protein sequence ID" value="EEX77363.1"/>
    <property type="molecule type" value="Genomic_DNA"/>
</dbReference>
<dbReference type="AlphaFoldDB" id="C9LUU7"/>
<dbReference type="eggNOG" id="ENOG5031PBF">
    <property type="taxonomic scope" value="Bacteria"/>
</dbReference>
<dbReference type="OrthoDB" id="1665401at2"/>
<protein>
    <submittedName>
        <fullName evidence="3">Uncharacterized protein</fullName>
    </submittedName>
</protein>
<evidence type="ECO:0000256" key="1">
    <source>
        <dbReference type="SAM" id="SignalP"/>
    </source>
</evidence>
<sequence length="170" mass="19455">MKRILTMILFVVCCFLCSTAWASGYPDYLNGDRNFLLCGGHMGVGWYVDKSSLVVQQYNPPVYQIAVNVLTVEDADRGNTAPYRVDTEEFLYNWDERAMYRWGEKSSAWHYVPPVGSMAETGHHFAGEMAFYIAYHMKFYGGRKWYDSHMGRYASPNFSDGLYAVVDGSE</sequence>
<evidence type="ECO:0000313" key="3">
    <source>
        <dbReference type="EMBL" id="EEX77363.1"/>
    </source>
</evidence>
<dbReference type="HOGENOM" id="CLU_124464_0_0_9"/>
<evidence type="ECO:0000313" key="5">
    <source>
        <dbReference type="Proteomes" id="UP000011124"/>
    </source>
</evidence>